<dbReference type="PANTHER" id="PTHR30006:SF2">
    <property type="entry name" value="ABC TRANSPORTER SUBSTRATE-BINDING PROTEIN"/>
    <property type="match status" value="1"/>
</dbReference>
<dbReference type="PANTHER" id="PTHR30006">
    <property type="entry name" value="THIAMINE-BINDING PERIPLASMIC PROTEIN-RELATED"/>
    <property type="match status" value="1"/>
</dbReference>
<dbReference type="CDD" id="cd13544">
    <property type="entry name" value="PBP2_Fbp_like_1"/>
    <property type="match status" value="1"/>
</dbReference>
<dbReference type="GO" id="GO:0030975">
    <property type="term" value="F:thiamine binding"/>
    <property type="evidence" value="ECO:0007669"/>
    <property type="project" value="TreeGrafter"/>
</dbReference>
<evidence type="ECO:0000313" key="4">
    <source>
        <dbReference type="Proteomes" id="UP000516160"/>
    </source>
</evidence>
<keyword evidence="4" id="KW-1185">Reference proteome</keyword>
<gene>
    <name evidence="3" type="ORF">HYG86_13990</name>
</gene>
<name>A0A7G9WAT3_ALKCA</name>
<dbReference type="InterPro" id="IPR026045">
    <property type="entry name" value="Ferric-bd"/>
</dbReference>
<dbReference type="PROSITE" id="PS51257">
    <property type="entry name" value="PROKAR_LIPOPROTEIN"/>
    <property type="match status" value="1"/>
</dbReference>
<proteinExistence type="predicted"/>
<evidence type="ECO:0000313" key="3">
    <source>
        <dbReference type="EMBL" id="QNO15795.1"/>
    </source>
</evidence>
<dbReference type="Pfam" id="PF13343">
    <property type="entry name" value="SBP_bac_6"/>
    <property type="match status" value="1"/>
</dbReference>
<dbReference type="GO" id="GO:0015888">
    <property type="term" value="P:thiamine transport"/>
    <property type="evidence" value="ECO:0007669"/>
    <property type="project" value="TreeGrafter"/>
</dbReference>
<dbReference type="SUPFAM" id="SSF53850">
    <property type="entry name" value="Periplasmic binding protein-like II"/>
    <property type="match status" value="1"/>
</dbReference>
<sequence>MKKFFISIMVMAIMVVSLTGCGSSSEDVLTVYIGFQEDHAVAALDQFTQDTGIKVEMIRMSAGEILARIRSEKGNPQASVWYGGPADTFVAAQQEGLLEAYVSENADVIDPAFKDKDGFWTGIYVGALGFASNKDFLERNGLEAPTSWEDLLNPAFQDEIIMAHPGSSGTAYAILYTVLEVFGSEDAGFQYLEKLHPQVQQYTTSGSAPGRMVGMEEAGVGLLFAHDIIKYQEEGFDNLILTIPSDGTGYETGAVALIKDAPNQDLAKAFIDWTLTTSAQEVGQRTGSYQNLTNPDAQEPEKAVRLSDINVINYDPVKAGSERQRLLDKWDAEIYNK</sequence>
<feature type="chain" id="PRO_5039058464" evidence="2">
    <location>
        <begin position="23"/>
        <end position="337"/>
    </location>
</feature>
<accession>A0A7G9WAT3</accession>
<dbReference type="Gene3D" id="3.40.190.10">
    <property type="entry name" value="Periplasmic binding protein-like II"/>
    <property type="match status" value="2"/>
</dbReference>
<evidence type="ECO:0000256" key="2">
    <source>
        <dbReference type="SAM" id="SignalP"/>
    </source>
</evidence>
<dbReference type="PIRSF" id="PIRSF002825">
    <property type="entry name" value="CfbpA"/>
    <property type="match status" value="1"/>
</dbReference>
<keyword evidence="1 2" id="KW-0732">Signal</keyword>
<organism evidence="3 4">
    <name type="scientific">Alkalicella caledoniensis</name>
    <dbReference type="NCBI Taxonomy" id="2731377"/>
    <lineage>
        <taxon>Bacteria</taxon>
        <taxon>Bacillati</taxon>
        <taxon>Bacillota</taxon>
        <taxon>Clostridia</taxon>
        <taxon>Eubacteriales</taxon>
        <taxon>Proteinivoracaceae</taxon>
        <taxon>Alkalicella</taxon>
    </lineage>
</organism>
<dbReference type="EMBL" id="CP058559">
    <property type="protein sequence ID" value="QNO15795.1"/>
    <property type="molecule type" value="Genomic_DNA"/>
</dbReference>
<dbReference type="AlphaFoldDB" id="A0A7G9WAT3"/>
<evidence type="ECO:0000256" key="1">
    <source>
        <dbReference type="ARBA" id="ARBA00022729"/>
    </source>
</evidence>
<dbReference type="RefSeq" id="WP_213166200.1">
    <property type="nucleotide sequence ID" value="NZ_CP058559.1"/>
</dbReference>
<feature type="signal peptide" evidence="2">
    <location>
        <begin position="1"/>
        <end position="22"/>
    </location>
</feature>
<protein>
    <submittedName>
        <fullName evidence="3">ABC transporter substrate-binding protein</fullName>
    </submittedName>
</protein>
<dbReference type="GO" id="GO:0030288">
    <property type="term" value="C:outer membrane-bounded periplasmic space"/>
    <property type="evidence" value="ECO:0007669"/>
    <property type="project" value="TreeGrafter"/>
</dbReference>
<dbReference type="GO" id="GO:0030976">
    <property type="term" value="F:thiamine pyrophosphate binding"/>
    <property type="evidence" value="ECO:0007669"/>
    <property type="project" value="TreeGrafter"/>
</dbReference>
<dbReference type="KEGG" id="acae:HYG86_13990"/>
<dbReference type="Proteomes" id="UP000516160">
    <property type="component" value="Chromosome"/>
</dbReference>
<reference evidence="3 4" key="1">
    <citation type="submission" date="2020-07" db="EMBL/GenBank/DDBJ databases">
        <title>Alkalicella. sp. LB2 genome.</title>
        <authorList>
            <person name="Postec A."/>
            <person name="Quemeneur M."/>
        </authorList>
    </citation>
    <scope>NUCLEOTIDE SEQUENCE [LARGE SCALE GENOMIC DNA]</scope>
    <source>
        <strain evidence="3 4">LB2</strain>
    </source>
</reference>